<dbReference type="Proteomes" id="UP000050471">
    <property type="component" value="Unassembled WGS sequence"/>
</dbReference>
<dbReference type="EMBL" id="LKBA01000019">
    <property type="protein sequence ID" value="KPN62339.1"/>
    <property type="molecule type" value="Genomic_DNA"/>
</dbReference>
<sequence>MNAAKIQLQTMWRAAPVATALMILCLIAGGVFAIRTISEAVYWGNPDHRNQPLAGWMTPRYVAHSWRIPRPDMMDIMQSAVPGRDLENDPRSLSDIAAKHDLALNELLQRIDTGLSVYQSEHPAGDAGQ</sequence>
<gene>
    <name evidence="1" type="ORF">AKJ29_08840</name>
</gene>
<dbReference type="STRING" id="154981.AKJ29_08840"/>
<organism evidence="1 2">
    <name type="scientific">Aliiroseovarius crassostreae</name>
    <dbReference type="NCBI Taxonomy" id="154981"/>
    <lineage>
        <taxon>Bacteria</taxon>
        <taxon>Pseudomonadati</taxon>
        <taxon>Pseudomonadota</taxon>
        <taxon>Alphaproteobacteria</taxon>
        <taxon>Rhodobacterales</taxon>
        <taxon>Paracoccaceae</taxon>
        <taxon>Aliiroseovarius</taxon>
    </lineage>
</organism>
<protein>
    <submittedName>
        <fullName evidence="1">Uncharacterized protein</fullName>
    </submittedName>
</protein>
<evidence type="ECO:0000313" key="2">
    <source>
        <dbReference type="Proteomes" id="UP000050471"/>
    </source>
</evidence>
<name>A0A0N8IB77_9RHOB</name>
<comment type="caution">
    <text evidence="1">The sequence shown here is derived from an EMBL/GenBank/DDBJ whole genome shotgun (WGS) entry which is preliminary data.</text>
</comment>
<keyword evidence="2" id="KW-1185">Reference proteome</keyword>
<dbReference type="AlphaFoldDB" id="A0A0N8IB77"/>
<accession>A0A0N8IB77</accession>
<dbReference type="RefSeq" id="WP_055191942.1">
    <property type="nucleotide sequence ID" value="NZ_LKBA01000019.1"/>
</dbReference>
<proteinExistence type="predicted"/>
<reference evidence="1 2" key="1">
    <citation type="submission" date="2015-09" db="EMBL/GenBank/DDBJ databases">
        <title>Draft genome sequence of Aliiroseovarius crassostreae CV919-312TSm, the causative agent of Roseovarius Oyster Disease (formerly Juvenile Oyster Disease).</title>
        <authorList>
            <person name="Kessner L."/>
            <person name="Spinard E."/>
            <person name="Nelson D."/>
        </authorList>
    </citation>
    <scope>NUCLEOTIDE SEQUENCE [LARGE SCALE GENOMIC DNA]</scope>
    <source>
        <strain evidence="1 2">CV919-312</strain>
    </source>
</reference>
<evidence type="ECO:0000313" key="1">
    <source>
        <dbReference type="EMBL" id="KPN62339.1"/>
    </source>
</evidence>